<protein>
    <submittedName>
        <fullName evidence="2">Uncharacterized protein</fullName>
    </submittedName>
</protein>
<evidence type="ECO:0000256" key="1">
    <source>
        <dbReference type="SAM" id="MobiDB-lite"/>
    </source>
</evidence>
<feature type="region of interest" description="Disordered" evidence="1">
    <location>
        <begin position="283"/>
        <end position="302"/>
    </location>
</feature>
<organism evidence="2 3">
    <name type="scientific">Saitozyma podzolica</name>
    <dbReference type="NCBI Taxonomy" id="1890683"/>
    <lineage>
        <taxon>Eukaryota</taxon>
        <taxon>Fungi</taxon>
        <taxon>Dikarya</taxon>
        <taxon>Basidiomycota</taxon>
        <taxon>Agaricomycotina</taxon>
        <taxon>Tremellomycetes</taxon>
        <taxon>Tremellales</taxon>
        <taxon>Trimorphomycetaceae</taxon>
        <taxon>Saitozyma</taxon>
    </lineage>
</organism>
<dbReference type="OrthoDB" id="2735536at2759"/>
<gene>
    <name evidence="2" type="ORF">EHS25_004949</name>
</gene>
<dbReference type="STRING" id="1890683.A0A427Y224"/>
<dbReference type="AlphaFoldDB" id="A0A427Y224"/>
<evidence type="ECO:0000313" key="3">
    <source>
        <dbReference type="Proteomes" id="UP000279259"/>
    </source>
</evidence>
<reference evidence="2 3" key="1">
    <citation type="submission" date="2018-11" db="EMBL/GenBank/DDBJ databases">
        <title>Genome sequence of Saitozyma podzolica DSM 27192.</title>
        <authorList>
            <person name="Aliyu H."/>
            <person name="Gorte O."/>
            <person name="Ochsenreither K."/>
        </authorList>
    </citation>
    <scope>NUCLEOTIDE SEQUENCE [LARGE SCALE GENOMIC DNA]</scope>
    <source>
        <strain evidence="2 3">DSM 27192</strain>
    </source>
</reference>
<dbReference type="EMBL" id="RSCD01000021">
    <property type="protein sequence ID" value="RSH85142.1"/>
    <property type="molecule type" value="Genomic_DNA"/>
</dbReference>
<evidence type="ECO:0000313" key="2">
    <source>
        <dbReference type="EMBL" id="RSH85142.1"/>
    </source>
</evidence>
<accession>A0A427Y224</accession>
<comment type="caution">
    <text evidence="2">The sequence shown here is derived from an EMBL/GenBank/DDBJ whole genome shotgun (WGS) entry which is preliminary data.</text>
</comment>
<sequence length="525" mass="56672">MTGSFPSLLRRSAFASYDPSITRIYTSTPSSAGKGDWGLKYALHRPRGPRYIKVDGLDGGKVLGTEWRSGEKEARWIESWGSGKVRWVRDGDGVGDGYGYPTGRRRWFDQDVEAEGPRSAAGKEGGDAAGAGVGVGFGFGAEGMTQARTGRPGTMWMEDIESMTEKEFERYLATIRSARARRPDARQPREQGSFGGYGRADLSVRLTHASLAAPASDRLHSTPHQTFGVSYSPSQTGSLPLGRMGSAVGFAGAGGPGSGSGNGTTYSAWTFPGRALDKVRQVSISEERGRQRSNYSGGDSGHPWVVSVGGATGKAAVKARLADTTETIERTDYTRADTSAGTGRFRVSAAKIRQPPMVLNLRGSRDGRKWVDRFAESQMRRPNPMDTANLDIAFELASTSAVEVQAQPDQSASASTPSRLGGPEWVAAEPTKRANLSYGDHLGVGGRREDRVPGAARAGLREYERRKEMKRNEEEGNKVKHSNLMDLLKRIKLQNTSQGQMDLSPHGMQSLISFAAPMDSARDGE</sequence>
<proteinExistence type="predicted"/>
<feature type="region of interest" description="Disordered" evidence="1">
    <location>
        <begin position="404"/>
        <end position="424"/>
    </location>
</feature>
<name>A0A427Y224_9TREE</name>
<feature type="compositionally biased region" description="Polar residues" evidence="1">
    <location>
        <begin position="404"/>
        <end position="418"/>
    </location>
</feature>
<dbReference type="Proteomes" id="UP000279259">
    <property type="component" value="Unassembled WGS sequence"/>
</dbReference>
<keyword evidence="3" id="KW-1185">Reference proteome</keyword>